<reference evidence="17" key="1">
    <citation type="submission" date="2021-02" db="EMBL/GenBank/DDBJ databases">
        <title>Abyssanaerobacter marinus gen.nov., sp., nov, anaerobic bacterium isolated from the Onnuri vent field of Indian Ocean and suggestion of Mogibacteriaceae fam. nov., and proposal of reclassification of ambiguous this family's genus member.</title>
        <authorList>
            <person name="Kim Y.J."/>
            <person name="Yang J.-A."/>
        </authorList>
    </citation>
    <scope>NUCLEOTIDE SEQUENCE</scope>
    <source>
        <strain evidence="17">DSM 2634</strain>
    </source>
</reference>
<accession>A0A939D6U5</accession>
<organism evidence="17 18">
    <name type="scientific">Clostridium aminobutyricum</name>
    <dbReference type="NCBI Taxonomy" id="33953"/>
    <lineage>
        <taxon>Bacteria</taxon>
        <taxon>Bacillati</taxon>
        <taxon>Bacillota</taxon>
        <taxon>Clostridia</taxon>
        <taxon>Eubacteriales</taxon>
        <taxon>Clostridiaceae</taxon>
        <taxon>Clostridium</taxon>
    </lineage>
</organism>
<dbReference type="Pfam" id="PF01687">
    <property type="entry name" value="Flavokinase"/>
    <property type="match status" value="1"/>
</dbReference>
<dbReference type="Gene3D" id="2.40.30.30">
    <property type="entry name" value="Riboflavin kinase-like"/>
    <property type="match status" value="1"/>
</dbReference>
<dbReference type="GO" id="GO:0003919">
    <property type="term" value="F:FMN adenylyltransferase activity"/>
    <property type="evidence" value="ECO:0007669"/>
    <property type="project" value="UniProtKB-UniRule"/>
</dbReference>
<dbReference type="RefSeq" id="WP_206580920.1">
    <property type="nucleotide sequence ID" value="NZ_JAFJZZ010000001.1"/>
</dbReference>
<evidence type="ECO:0000256" key="3">
    <source>
        <dbReference type="ARBA" id="ARBA00005201"/>
    </source>
</evidence>
<dbReference type="NCBIfam" id="NF004162">
    <property type="entry name" value="PRK05627.1-5"/>
    <property type="match status" value="1"/>
</dbReference>
<dbReference type="SMART" id="SM00904">
    <property type="entry name" value="Flavokinase"/>
    <property type="match status" value="1"/>
</dbReference>
<evidence type="ECO:0000256" key="12">
    <source>
        <dbReference type="ARBA" id="ARBA00023268"/>
    </source>
</evidence>
<protein>
    <recommendedName>
        <fullName evidence="15">Riboflavin biosynthesis protein</fullName>
    </recommendedName>
    <domain>
        <recommendedName>
            <fullName evidence="15">Riboflavin kinase</fullName>
            <ecNumber evidence="15">2.7.1.26</ecNumber>
        </recommendedName>
        <alternativeName>
            <fullName evidence="15">Flavokinase</fullName>
        </alternativeName>
    </domain>
    <domain>
        <recommendedName>
            <fullName evidence="15">FMN adenylyltransferase</fullName>
            <ecNumber evidence="15">2.7.7.2</ecNumber>
        </recommendedName>
        <alternativeName>
            <fullName evidence="15">FAD pyrophosphorylase</fullName>
        </alternativeName>
        <alternativeName>
            <fullName evidence="15">FAD synthase</fullName>
        </alternativeName>
    </domain>
</protein>
<comment type="similarity">
    <text evidence="15">Belongs to the ribF family.</text>
</comment>
<evidence type="ECO:0000256" key="15">
    <source>
        <dbReference type="PIRNR" id="PIRNR004491"/>
    </source>
</evidence>
<dbReference type="EC" id="2.7.7.2" evidence="15"/>
<dbReference type="InterPro" id="IPR015864">
    <property type="entry name" value="FAD_synthase"/>
</dbReference>
<evidence type="ECO:0000256" key="9">
    <source>
        <dbReference type="ARBA" id="ARBA00022777"/>
    </source>
</evidence>
<evidence type="ECO:0000313" key="18">
    <source>
        <dbReference type="Proteomes" id="UP000664545"/>
    </source>
</evidence>
<evidence type="ECO:0000313" key="17">
    <source>
        <dbReference type="EMBL" id="MBN7772146.1"/>
    </source>
</evidence>
<sequence>MIIFNTLDEIANIKSTVVALGNFDGVHKGHQELIKRTVKTAEAASLKSAIFTFSNHPKNVNSGELVVKNILYFDEKARIIESLGVDYMFNIPFDEHIRSMEAIDFIDQVLIGKFKMKQAYCGFNYRFGHMAKGTPEVLMHEGIERGFGIHVLEPFQIDGNLVSSTFIRNLIAEGKVDQCPKYMGRNYAIGGEVVVGNKIGRTIGFPTSNLIIDESMVTPPNGVYVTQCIYNGIKYPSVTNVGVKPTIGDYKKNVETHIFNFNKELYGKTIRVEFLEKTRDERKFDSVEELSKQITKDCIMAKAYHRNKGTAI</sequence>
<dbReference type="GO" id="GO:0009398">
    <property type="term" value="P:FMN biosynthetic process"/>
    <property type="evidence" value="ECO:0007669"/>
    <property type="project" value="UniProtKB-UniRule"/>
</dbReference>
<dbReference type="FunFam" id="3.40.50.620:FF:000021">
    <property type="entry name" value="Riboflavin biosynthesis protein"/>
    <property type="match status" value="1"/>
</dbReference>
<keyword evidence="18" id="KW-1185">Reference proteome</keyword>
<dbReference type="Gene3D" id="3.40.50.620">
    <property type="entry name" value="HUPs"/>
    <property type="match status" value="1"/>
</dbReference>
<name>A0A939D6U5_CLOAM</name>
<dbReference type="InterPro" id="IPR002606">
    <property type="entry name" value="Riboflavin_kinase_bac"/>
</dbReference>
<dbReference type="CDD" id="cd02064">
    <property type="entry name" value="FAD_synthetase_N"/>
    <property type="match status" value="1"/>
</dbReference>
<evidence type="ECO:0000256" key="1">
    <source>
        <dbReference type="ARBA" id="ARBA00002121"/>
    </source>
</evidence>
<dbReference type="EMBL" id="JAFJZZ010000001">
    <property type="protein sequence ID" value="MBN7772146.1"/>
    <property type="molecule type" value="Genomic_DNA"/>
</dbReference>
<keyword evidence="6 15" id="KW-0808">Transferase</keyword>
<dbReference type="PIRSF" id="PIRSF004491">
    <property type="entry name" value="FAD_Synth"/>
    <property type="match status" value="1"/>
</dbReference>
<comment type="pathway">
    <text evidence="3 15">Cofactor biosynthesis; FMN biosynthesis; FMN from riboflavin (ATP route): step 1/1.</text>
</comment>
<evidence type="ECO:0000256" key="2">
    <source>
        <dbReference type="ARBA" id="ARBA00004726"/>
    </source>
</evidence>
<dbReference type="EC" id="2.7.1.26" evidence="15"/>
<dbReference type="AlphaFoldDB" id="A0A939D6U5"/>
<keyword evidence="4 15" id="KW-0285">Flavoprotein</keyword>
<gene>
    <name evidence="17" type="ORF">JYB65_02115</name>
</gene>
<dbReference type="InterPro" id="IPR023465">
    <property type="entry name" value="Riboflavin_kinase_dom_sf"/>
</dbReference>
<proteinExistence type="inferred from homology"/>
<evidence type="ECO:0000256" key="14">
    <source>
        <dbReference type="ARBA" id="ARBA00049494"/>
    </source>
</evidence>
<keyword evidence="12" id="KW-0511">Multifunctional enzyme</keyword>
<evidence type="ECO:0000256" key="11">
    <source>
        <dbReference type="ARBA" id="ARBA00022840"/>
    </source>
</evidence>
<dbReference type="InterPro" id="IPR023468">
    <property type="entry name" value="Riboflavin_kinase"/>
</dbReference>
<keyword evidence="8 15" id="KW-0547">Nucleotide-binding</keyword>
<dbReference type="SUPFAM" id="SSF82114">
    <property type="entry name" value="Riboflavin kinase-like"/>
    <property type="match status" value="1"/>
</dbReference>
<dbReference type="InterPro" id="IPR014729">
    <property type="entry name" value="Rossmann-like_a/b/a_fold"/>
</dbReference>
<keyword evidence="10 15" id="KW-0274">FAD</keyword>
<dbReference type="Pfam" id="PF06574">
    <property type="entry name" value="FAD_syn"/>
    <property type="match status" value="1"/>
</dbReference>
<evidence type="ECO:0000256" key="13">
    <source>
        <dbReference type="ARBA" id="ARBA00047880"/>
    </source>
</evidence>
<dbReference type="NCBIfam" id="TIGR00083">
    <property type="entry name" value="ribF"/>
    <property type="match status" value="1"/>
</dbReference>
<dbReference type="Proteomes" id="UP000664545">
    <property type="component" value="Unassembled WGS sequence"/>
</dbReference>
<dbReference type="GO" id="GO:0009231">
    <property type="term" value="P:riboflavin biosynthetic process"/>
    <property type="evidence" value="ECO:0007669"/>
    <property type="project" value="InterPro"/>
</dbReference>
<comment type="caution">
    <text evidence="17">The sequence shown here is derived from an EMBL/GenBank/DDBJ whole genome shotgun (WGS) entry which is preliminary data.</text>
</comment>
<evidence type="ECO:0000256" key="10">
    <source>
        <dbReference type="ARBA" id="ARBA00022827"/>
    </source>
</evidence>
<evidence type="ECO:0000256" key="8">
    <source>
        <dbReference type="ARBA" id="ARBA00022741"/>
    </source>
</evidence>
<evidence type="ECO:0000256" key="4">
    <source>
        <dbReference type="ARBA" id="ARBA00022630"/>
    </source>
</evidence>
<comment type="catalytic activity">
    <reaction evidence="13 15">
        <text>riboflavin + ATP = FMN + ADP + H(+)</text>
        <dbReference type="Rhea" id="RHEA:14357"/>
        <dbReference type="ChEBI" id="CHEBI:15378"/>
        <dbReference type="ChEBI" id="CHEBI:30616"/>
        <dbReference type="ChEBI" id="CHEBI:57986"/>
        <dbReference type="ChEBI" id="CHEBI:58210"/>
        <dbReference type="ChEBI" id="CHEBI:456216"/>
        <dbReference type="EC" id="2.7.1.26"/>
    </reaction>
</comment>
<dbReference type="FunFam" id="2.40.30.30:FF:000003">
    <property type="entry name" value="Riboflavin biosynthesis protein"/>
    <property type="match status" value="1"/>
</dbReference>
<keyword evidence="11 15" id="KW-0067">ATP-binding</keyword>
<keyword evidence="5 15" id="KW-0288">FMN</keyword>
<dbReference type="PANTHER" id="PTHR22749">
    <property type="entry name" value="RIBOFLAVIN KINASE/FMN ADENYLYLTRANSFERASE"/>
    <property type="match status" value="1"/>
</dbReference>
<evidence type="ECO:0000256" key="6">
    <source>
        <dbReference type="ARBA" id="ARBA00022679"/>
    </source>
</evidence>
<comment type="catalytic activity">
    <reaction evidence="14 15">
        <text>FMN + ATP + H(+) = FAD + diphosphate</text>
        <dbReference type="Rhea" id="RHEA:17237"/>
        <dbReference type="ChEBI" id="CHEBI:15378"/>
        <dbReference type="ChEBI" id="CHEBI:30616"/>
        <dbReference type="ChEBI" id="CHEBI:33019"/>
        <dbReference type="ChEBI" id="CHEBI:57692"/>
        <dbReference type="ChEBI" id="CHEBI:58210"/>
        <dbReference type="EC" id="2.7.7.2"/>
    </reaction>
</comment>
<comment type="function">
    <text evidence="1">Catalyzes the phosphorylation of riboflavin to FMN followed by the adenylation of FMN to FAD.</text>
</comment>
<dbReference type="PANTHER" id="PTHR22749:SF6">
    <property type="entry name" value="RIBOFLAVIN KINASE"/>
    <property type="match status" value="1"/>
</dbReference>
<dbReference type="GO" id="GO:0008531">
    <property type="term" value="F:riboflavin kinase activity"/>
    <property type="evidence" value="ECO:0007669"/>
    <property type="project" value="UniProtKB-UniRule"/>
</dbReference>
<dbReference type="GO" id="GO:0006747">
    <property type="term" value="P:FAD biosynthetic process"/>
    <property type="evidence" value="ECO:0007669"/>
    <property type="project" value="UniProtKB-UniRule"/>
</dbReference>
<comment type="pathway">
    <text evidence="2 15">Cofactor biosynthesis; FAD biosynthesis; FAD from FMN: step 1/1.</text>
</comment>
<evidence type="ECO:0000256" key="5">
    <source>
        <dbReference type="ARBA" id="ARBA00022643"/>
    </source>
</evidence>
<dbReference type="InterPro" id="IPR015865">
    <property type="entry name" value="Riboflavin_kinase_bac/euk"/>
</dbReference>
<keyword evidence="9 15" id="KW-0418">Kinase</keyword>
<evidence type="ECO:0000256" key="7">
    <source>
        <dbReference type="ARBA" id="ARBA00022695"/>
    </source>
</evidence>
<dbReference type="GO" id="GO:0005524">
    <property type="term" value="F:ATP binding"/>
    <property type="evidence" value="ECO:0007669"/>
    <property type="project" value="UniProtKB-UniRule"/>
</dbReference>
<dbReference type="SUPFAM" id="SSF52374">
    <property type="entry name" value="Nucleotidylyl transferase"/>
    <property type="match status" value="1"/>
</dbReference>
<keyword evidence="7 15" id="KW-0548">Nucleotidyltransferase</keyword>
<feature type="domain" description="Riboflavin kinase" evidence="16">
    <location>
        <begin position="182"/>
        <end position="306"/>
    </location>
</feature>
<evidence type="ECO:0000259" key="16">
    <source>
        <dbReference type="SMART" id="SM00904"/>
    </source>
</evidence>